<gene>
    <name evidence="2" type="ORF">Q5H94_14125</name>
</gene>
<comment type="caution">
    <text evidence="2">The sequence shown here is derived from an EMBL/GenBank/DDBJ whole genome shotgun (WGS) entry which is preliminary data.</text>
</comment>
<evidence type="ECO:0000313" key="2">
    <source>
        <dbReference type="EMBL" id="MDO7843469.1"/>
    </source>
</evidence>
<feature type="domain" description="N-acetylmuramidase" evidence="1">
    <location>
        <begin position="58"/>
        <end position="222"/>
    </location>
</feature>
<reference evidence="2" key="1">
    <citation type="submission" date="2023-07" db="EMBL/GenBank/DDBJ databases">
        <authorList>
            <person name="Kim M.K."/>
        </authorList>
    </citation>
    <scope>NUCLEOTIDE SEQUENCE</scope>
    <source>
        <strain evidence="2">CA1-15</strain>
    </source>
</reference>
<proteinExistence type="predicted"/>
<accession>A0ABT9A282</accession>
<evidence type="ECO:0000259" key="1">
    <source>
        <dbReference type="Pfam" id="PF11860"/>
    </source>
</evidence>
<protein>
    <submittedName>
        <fullName evidence="2">N-acetylmuramidase domain-containing protein</fullName>
    </submittedName>
</protein>
<dbReference type="Pfam" id="PF11860">
    <property type="entry name" value="Muramidase"/>
    <property type="match status" value="1"/>
</dbReference>
<dbReference type="EMBL" id="JAUQSZ010000009">
    <property type="protein sequence ID" value="MDO7843469.1"/>
    <property type="molecule type" value="Genomic_DNA"/>
</dbReference>
<sequence length="227" mass="25239">MDIADLQTRLGAHGYPVPVDGRYGPLTRATVLAAMTDPPDRLVTASNVKALAESWAVDPAAVWAIRDVEATGKPFVEGRPTILFEPHRFSRATGRRFDADYPKISYRVWDRSKYPATQRARWDQPLDAVRLDVDAAFASASYGAFQVLGENFAACGEADSFAFALSEAQGEDAQLKHFGRFVEQAGLVPALRRLDWAAFARGYNGSAYFVNRYDERLATAFRERRKA</sequence>
<dbReference type="Proteomes" id="UP001176468">
    <property type="component" value="Unassembled WGS sequence"/>
</dbReference>
<dbReference type="RefSeq" id="WP_304561920.1">
    <property type="nucleotide sequence ID" value="NZ_JAUQSZ010000009.1"/>
</dbReference>
<keyword evidence="3" id="KW-1185">Reference proteome</keyword>
<dbReference type="InterPro" id="IPR024408">
    <property type="entry name" value="Muramidase"/>
</dbReference>
<name>A0ABT9A282_9SPHN</name>
<evidence type="ECO:0000313" key="3">
    <source>
        <dbReference type="Proteomes" id="UP001176468"/>
    </source>
</evidence>
<organism evidence="2 3">
    <name type="scientific">Sphingomonas immobilis</name>
    <dbReference type="NCBI Taxonomy" id="3063997"/>
    <lineage>
        <taxon>Bacteria</taxon>
        <taxon>Pseudomonadati</taxon>
        <taxon>Pseudomonadota</taxon>
        <taxon>Alphaproteobacteria</taxon>
        <taxon>Sphingomonadales</taxon>
        <taxon>Sphingomonadaceae</taxon>
        <taxon>Sphingomonas</taxon>
    </lineage>
</organism>